<dbReference type="InterPro" id="IPR039672">
    <property type="entry name" value="MFS_2"/>
</dbReference>
<comment type="similarity">
    <text evidence="1">Belongs to the major facilitator superfamily.</text>
</comment>
<feature type="transmembrane region" description="Helical" evidence="3">
    <location>
        <begin position="163"/>
        <end position="186"/>
    </location>
</feature>
<dbReference type="GO" id="GO:0008643">
    <property type="term" value="P:carbohydrate transport"/>
    <property type="evidence" value="ECO:0007669"/>
    <property type="project" value="InterPro"/>
</dbReference>
<reference evidence="4" key="2">
    <citation type="submission" date="2022-10" db="EMBL/GenBank/DDBJ databases">
        <authorList>
            <consortium name="ENA_rothamsted_submissions"/>
            <consortium name="culmorum"/>
            <person name="King R."/>
        </authorList>
    </citation>
    <scope>NUCLEOTIDE SEQUENCE</scope>
</reference>
<evidence type="ECO:0000256" key="2">
    <source>
        <dbReference type="SAM" id="MobiDB-lite"/>
    </source>
</evidence>
<dbReference type="Pfam" id="PF13347">
    <property type="entry name" value="MFS_2"/>
    <property type="match status" value="1"/>
</dbReference>
<feature type="transmembrane region" description="Helical" evidence="3">
    <location>
        <begin position="521"/>
        <end position="541"/>
    </location>
</feature>
<feature type="transmembrane region" description="Helical" evidence="3">
    <location>
        <begin position="419"/>
        <end position="436"/>
    </location>
</feature>
<protein>
    <recommendedName>
        <fullName evidence="6">Major facilitator superfamily domain-containing protein 12-like</fullName>
    </recommendedName>
</protein>
<feature type="transmembrane region" description="Helical" evidence="3">
    <location>
        <begin position="133"/>
        <end position="151"/>
    </location>
</feature>
<dbReference type="Gene3D" id="1.20.1250.20">
    <property type="entry name" value="MFS general substrate transporter like domains"/>
    <property type="match status" value="2"/>
</dbReference>
<dbReference type="GO" id="GO:0015293">
    <property type="term" value="F:symporter activity"/>
    <property type="evidence" value="ECO:0007669"/>
    <property type="project" value="InterPro"/>
</dbReference>
<dbReference type="CDD" id="cd17491">
    <property type="entry name" value="MFS_MFSD12"/>
    <property type="match status" value="1"/>
</dbReference>
<proteinExistence type="inferred from homology"/>
<feature type="transmembrane region" description="Helical" evidence="3">
    <location>
        <begin position="389"/>
        <end position="407"/>
    </location>
</feature>
<reference evidence="4" key="1">
    <citation type="submission" date="2022-01" db="EMBL/GenBank/DDBJ databases">
        <authorList>
            <person name="King R."/>
        </authorList>
    </citation>
    <scope>NUCLEOTIDE SEQUENCE</scope>
</reference>
<keyword evidence="3" id="KW-1133">Transmembrane helix</keyword>
<keyword evidence="5" id="KW-1185">Reference proteome</keyword>
<feature type="transmembrane region" description="Helical" evidence="3">
    <location>
        <begin position="207"/>
        <end position="226"/>
    </location>
</feature>
<feature type="region of interest" description="Disordered" evidence="2">
    <location>
        <begin position="35"/>
        <end position="54"/>
    </location>
</feature>
<dbReference type="PANTHER" id="PTHR11328">
    <property type="entry name" value="MAJOR FACILITATOR SUPERFAMILY DOMAIN-CONTAINING PROTEIN"/>
    <property type="match status" value="1"/>
</dbReference>
<dbReference type="OrthoDB" id="1730117at2759"/>
<organism evidence="4 5">
    <name type="scientific">Chironomus riparius</name>
    <dbReference type="NCBI Taxonomy" id="315576"/>
    <lineage>
        <taxon>Eukaryota</taxon>
        <taxon>Metazoa</taxon>
        <taxon>Ecdysozoa</taxon>
        <taxon>Arthropoda</taxon>
        <taxon>Hexapoda</taxon>
        <taxon>Insecta</taxon>
        <taxon>Pterygota</taxon>
        <taxon>Neoptera</taxon>
        <taxon>Endopterygota</taxon>
        <taxon>Diptera</taxon>
        <taxon>Nematocera</taxon>
        <taxon>Chironomoidea</taxon>
        <taxon>Chironomidae</taxon>
        <taxon>Chironominae</taxon>
        <taxon>Chironomus</taxon>
    </lineage>
</organism>
<dbReference type="GO" id="GO:0005886">
    <property type="term" value="C:plasma membrane"/>
    <property type="evidence" value="ECO:0007669"/>
    <property type="project" value="TreeGrafter"/>
</dbReference>
<accession>A0A9N9S940</accession>
<keyword evidence="3" id="KW-0812">Transmembrane</keyword>
<dbReference type="SUPFAM" id="SSF103473">
    <property type="entry name" value="MFS general substrate transporter"/>
    <property type="match status" value="1"/>
</dbReference>
<feature type="transmembrane region" description="Helical" evidence="3">
    <location>
        <begin position="482"/>
        <end position="501"/>
    </location>
</feature>
<dbReference type="PANTHER" id="PTHR11328:SF49">
    <property type="entry name" value="MAJOR FACILITATOR SUPERFAMILY DOMAIN-CONTAINING PROTEIN 12-LIKE PROTEIN"/>
    <property type="match status" value="1"/>
</dbReference>
<dbReference type="AlphaFoldDB" id="A0A9N9S940"/>
<feature type="transmembrane region" description="Helical" evidence="3">
    <location>
        <begin position="448"/>
        <end position="470"/>
    </location>
</feature>
<evidence type="ECO:0008006" key="6">
    <source>
        <dbReference type="Google" id="ProtNLM"/>
    </source>
</evidence>
<evidence type="ECO:0000313" key="4">
    <source>
        <dbReference type="EMBL" id="CAG9811017.1"/>
    </source>
</evidence>
<evidence type="ECO:0000256" key="1">
    <source>
        <dbReference type="ARBA" id="ARBA00008335"/>
    </source>
</evidence>
<evidence type="ECO:0000313" key="5">
    <source>
        <dbReference type="Proteomes" id="UP001153620"/>
    </source>
</evidence>
<evidence type="ECO:0000256" key="3">
    <source>
        <dbReference type="SAM" id="Phobius"/>
    </source>
</evidence>
<keyword evidence="3" id="KW-0472">Membrane</keyword>
<dbReference type="EMBL" id="OU895880">
    <property type="protein sequence ID" value="CAG9811017.1"/>
    <property type="molecule type" value="Genomic_DNA"/>
</dbReference>
<gene>
    <name evidence="4" type="ORF">CHIRRI_LOCUS13827</name>
</gene>
<feature type="region of interest" description="Disordered" evidence="2">
    <location>
        <begin position="288"/>
        <end position="307"/>
    </location>
</feature>
<feature type="transmembrane region" description="Helical" evidence="3">
    <location>
        <begin position="338"/>
        <end position="359"/>
    </location>
</feature>
<sequence length="559" mass="61888">MADRAPLLSSNSEIRNIQVDQIDSSSEQTQRIANYGSIQEQNTSQSSDLSDDSMPDDKTTLKFFEKLGFSLGHVYNDLCAGIWFSYTLLFMQGVLNMPGPEAGAMVMLGQVGDAIATPIVGMLTDKFSTKRKWHIFGTFLVILTFPLIFSICPFCDVMPTWWHLIYFTIVILIFQFAWPVVQISHLAMIPEISRTQRDRSELTATRYSASICSNVVVYIVTWAVLHLQTSTESKITPADWPKFRDIALILTLIGVSMSVLFHFSLSLSNYEFRRRLTMRARMPAVPSRSSETESLITNTSADDPPSSTSAIVENGSLPQVAAIPKKNFFRSPLLYQNALLYVFSRLFMTTSLVYMPLWLNERAYVPTSVTTASPIGLADLPDNKSIENIATVPLASFVASFLASMFFKMSDRFVGHKVGYLIGSVISVFGCAWVALAATPNSSVWELYAVATFFGAGSSVTMIASLCITADMIGPHADQGGFIYSAVTFCDKLITGIAVVVIETVKCKTHDECPTYYRDVLAYACGVSAILGIVTLTTLTCTKSINERIEREERRALRT</sequence>
<feature type="transmembrane region" description="Helical" evidence="3">
    <location>
        <begin position="246"/>
        <end position="272"/>
    </location>
</feature>
<name>A0A9N9S940_9DIPT</name>
<dbReference type="InterPro" id="IPR036259">
    <property type="entry name" value="MFS_trans_sf"/>
</dbReference>
<dbReference type="Proteomes" id="UP001153620">
    <property type="component" value="Chromosome 4"/>
</dbReference>